<dbReference type="Proteomes" id="UP000612282">
    <property type="component" value="Unassembled WGS sequence"/>
</dbReference>
<evidence type="ECO:0000313" key="2">
    <source>
        <dbReference type="EMBL" id="GID53067.1"/>
    </source>
</evidence>
<dbReference type="EMBL" id="BOMG01000026">
    <property type="protein sequence ID" value="GID53067.1"/>
    <property type="molecule type" value="Genomic_DNA"/>
</dbReference>
<feature type="transmembrane region" description="Helical" evidence="1">
    <location>
        <begin position="44"/>
        <end position="69"/>
    </location>
</feature>
<evidence type="ECO:0000313" key="3">
    <source>
        <dbReference type="Proteomes" id="UP000612282"/>
    </source>
</evidence>
<accession>A0ABQ3X3J8</accession>
<keyword evidence="1" id="KW-1133">Transmembrane helix</keyword>
<proteinExistence type="predicted"/>
<keyword evidence="1" id="KW-0472">Membrane</keyword>
<comment type="caution">
    <text evidence="2">The sequence shown here is derived from an EMBL/GenBank/DDBJ whole genome shotgun (WGS) entry which is preliminary data.</text>
</comment>
<evidence type="ECO:0000256" key="1">
    <source>
        <dbReference type="SAM" id="Phobius"/>
    </source>
</evidence>
<feature type="transmembrane region" description="Helical" evidence="1">
    <location>
        <begin position="109"/>
        <end position="130"/>
    </location>
</feature>
<sequence length="294" mass="29149">MGALPLPIDDFPTGALGVVGFFAVVGVGFPIGAFTVFLGAEAELLAATVAGLVFGPVFAVSFEVVFGVGFEALFGLVVEPVRCVVTFAAALVPLLAATVPLLAAPVPLFAAPLPLFAGSIPVLAATFPVLPERGATTDVLVSGTVLVVGAFTALPDGTLATTGFTPDDLAATVRAAAGFGTVLPATAVFADAGLAGMVLPLGTRGFTIGAAAVVFRRVSVTAALLAAALLLAAVVLLVAMVLLAVVALLAALAFRALPAFAATAALVTLGLLVTGCFAATVRWDVGDCFDATVR</sequence>
<feature type="transmembrane region" description="Helical" evidence="1">
    <location>
        <begin position="12"/>
        <end position="38"/>
    </location>
</feature>
<feature type="transmembrane region" description="Helical" evidence="1">
    <location>
        <begin position="259"/>
        <end position="281"/>
    </location>
</feature>
<organism evidence="2 3">
    <name type="scientific">Actinoplanes couchii</name>
    <dbReference type="NCBI Taxonomy" id="403638"/>
    <lineage>
        <taxon>Bacteria</taxon>
        <taxon>Bacillati</taxon>
        <taxon>Actinomycetota</taxon>
        <taxon>Actinomycetes</taxon>
        <taxon>Micromonosporales</taxon>
        <taxon>Micromonosporaceae</taxon>
        <taxon>Actinoplanes</taxon>
    </lineage>
</organism>
<name>A0ABQ3X3J8_9ACTN</name>
<feature type="transmembrane region" description="Helical" evidence="1">
    <location>
        <begin position="81"/>
        <end position="103"/>
    </location>
</feature>
<protein>
    <submittedName>
        <fullName evidence="2">Uncharacterized protein</fullName>
    </submittedName>
</protein>
<gene>
    <name evidence="2" type="ORF">Aco03nite_014710</name>
</gene>
<reference evidence="2 3" key="1">
    <citation type="submission" date="2021-01" db="EMBL/GenBank/DDBJ databases">
        <title>Whole genome shotgun sequence of Actinoplanes couchii NBRC 106145.</title>
        <authorList>
            <person name="Komaki H."/>
            <person name="Tamura T."/>
        </authorList>
    </citation>
    <scope>NUCLEOTIDE SEQUENCE [LARGE SCALE GENOMIC DNA]</scope>
    <source>
        <strain evidence="2 3">NBRC 106145</strain>
    </source>
</reference>
<keyword evidence="1" id="KW-0812">Transmembrane</keyword>
<keyword evidence="3" id="KW-1185">Reference proteome</keyword>
<feature type="transmembrane region" description="Helical" evidence="1">
    <location>
        <begin position="220"/>
        <end position="253"/>
    </location>
</feature>